<evidence type="ECO:0000313" key="1">
    <source>
        <dbReference type="EMBL" id="EMO60383.1"/>
    </source>
</evidence>
<proteinExistence type="predicted"/>
<organism evidence="1 2">
    <name type="scientific">Leptospira borgpetersenii serovar Pomona str. 200901868</name>
    <dbReference type="NCBI Taxonomy" id="1192866"/>
    <lineage>
        <taxon>Bacteria</taxon>
        <taxon>Pseudomonadati</taxon>
        <taxon>Spirochaetota</taxon>
        <taxon>Spirochaetia</taxon>
        <taxon>Leptospirales</taxon>
        <taxon>Leptospiraceae</taxon>
        <taxon>Leptospira</taxon>
    </lineage>
</organism>
<protein>
    <submittedName>
        <fullName evidence="1">Uncharacterized protein</fullName>
    </submittedName>
</protein>
<sequence length="55" mass="6673">MLGFLSDFLRKAIIGKDQTFQKINRERNCFPFFLRKFYLEIRISNRKKSPFQGDL</sequence>
<dbReference type="Proteomes" id="UP000012159">
    <property type="component" value="Unassembled WGS sequence"/>
</dbReference>
<dbReference type="AlphaFoldDB" id="M6WF37"/>
<name>M6WF37_LEPBO</name>
<dbReference type="EMBL" id="AKWF02000138">
    <property type="protein sequence ID" value="EMO60383.1"/>
    <property type="molecule type" value="Genomic_DNA"/>
</dbReference>
<accession>M6WF37</accession>
<gene>
    <name evidence="1" type="ORF">LEP1GSC133_0589</name>
</gene>
<evidence type="ECO:0000313" key="2">
    <source>
        <dbReference type="Proteomes" id="UP000012159"/>
    </source>
</evidence>
<comment type="caution">
    <text evidence="1">The sequence shown here is derived from an EMBL/GenBank/DDBJ whole genome shotgun (WGS) entry which is preliminary data.</text>
</comment>
<dbReference type="STRING" id="1192866.LEP1GSC133_0589"/>
<reference evidence="1 2" key="1">
    <citation type="submission" date="2013-01" db="EMBL/GenBank/DDBJ databases">
        <authorList>
            <person name="Harkins D.M."/>
            <person name="Durkin A.S."/>
            <person name="Brinkac L.M."/>
            <person name="Haft D.H."/>
            <person name="Selengut J.D."/>
            <person name="Sanka R."/>
            <person name="DePew J."/>
            <person name="Purushe J."/>
            <person name="Picardeau M."/>
            <person name="Werts C."/>
            <person name="Goarant C."/>
            <person name="Vinetz J.M."/>
            <person name="Sutton G.G."/>
            <person name="Nierman W.C."/>
            <person name="Fouts D.E."/>
        </authorList>
    </citation>
    <scope>NUCLEOTIDE SEQUENCE [LARGE SCALE GENOMIC DNA]</scope>
    <source>
        <strain evidence="1 2">200901868</strain>
    </source>
</reference>